<evidence type="ECO:0000256" key="3">
    <source>
        <dbReference type="ARBA" id="ARBA00022989"/>
    </source>
</evidence>
<gene>
    <name evidence="6" type="ORF">PH603_07110</name>
</gene>
<feature type="transmembrane region" description="Helical" evidence="5">
    <location>
        <begin position="139"/>
        <end position="160"/>
    </location>
</feature>
<sequence>MTGVTLHTLLPVGLMVAMGGGMIWRSEWLRRTQGVNPYRLVSDDSPMGEIGRWYKMAGLITTLYVIGRLFLPLDGLVGWIHAASVPGVFWAGTIIAAGGIAFALTAQATMSTSWRIGIPTDEPGALVDRGPYAISRNPFFLGTAVYQIGLTLMMPSWLMLATSLLMAACVNIQVRMEEAFLEAHIGEAYKAYKAKVRRWI</sequence>
<feature type="transmembrane region" description="Helical" evidence="5">
    <location>
        <begin position="57"/>
        <end position="82"/>
    </location>
</feature>
<dbReference type="Gene3D" id="1.20.120.1630">
    <property type="match status" value="1"/>
</dbReference>
<proteinExistence type="predicted"/>
<evidence type="ECO:0000256" key="1">
    <source>
        <dbReference type="ARBA" id="ARBA00004127"/>
    </source>
</evidence>
<dbReference type="PANTHER" id="PTHR43847:SF1">
    <property type="entry name" value="BLL3993 PROTEIN"/>
    <property type="match status" value="1"/>
</dbReference>
<evidence type="ECO:0000313" key="7">
    <source>
        <dbReference type="Proteomes" id="UP001217500"/>
    </source>
</evidence>
<evidence type="ECO:0000256" key="2">
    <source>
        <dbReference type="ARBA" id="ARBA00022692"/>
    </source>
</evidence>
<accession>A0AAF0BIK7</accession>
<dbReference type="Pfam" id="PF04191">
    <property type="entry name" value="PEMT"/>
    <property type="match status" value="1"/>
</dbReference>
<evidence type="ECO:0000313" key="6">
    <source>
        <dbReference type="EMBL" id="WCL55528.1"/>
    </source>
</evidence>
<dbReference type="EMBL" id="CP116805">
    <property type="protein sequence ID" value="WCL55528.1"/>
    <property type="molecule type" value="Genomic_DNA"/>
</dbReference>
<dbReference type="InterPro" id="IPR052527">
    <property type="entry name" value="Metal_cation-efflux_comp"/>
</dbReference>
<feature type="transmembrane region" description="Helical" evidence="5">
    <location>
        <begin position="88"/>
        <end position="106"/>
    </location>
</feature>
<keyword evidence="4 5" id="KW-0472">Membrane</keyword>
<name>A0AAF0BIK7_9PROT</name>
<dbReference type="Proteomes" id="UP001217500">
    <property type="component" value="Chromosome"/>
</dbReference>
<keyword evidence="2 5" id="KW-0812">Transmembrane</keyword>
<comment type="subcellular location">
    <subcellularLocation>
        <location evidence="1">Endomembrane system</location>
        <topology evidence="1">Multi-pass membrane protein</topology>
    </subcellularLocation>
</comment>
<evidence type="ECO:0000256" key="5">
    <source>
        <dbReference type="SAM" id="Phobius"/>
    </source>
</evidence>
<dbReference type="GO" id="GO:0012505">
    <property type="term" value="C:endomembrane system"/>
    <property type="evidence" value="ECO:0007669"/>
    <property type="project" value="UniProtKB-SubCell"/>
</dbReference>
<dbReference type="KEGG" id="gso:PH603_07110"/>
<keyword evidence="7" id="KW-1185">Reference proteome</keyword>
<protein>
    <submittedName>
        <fullName evidence="6">Isoprenylcysteine carboxylmethyltransferase family protein</fullName>
    </submittedName>
</protein>
<organism evidence="6 7">
    <name type="scientific">Gimibacter soli</name>
    <dbReference type="NCBI Taxonomy" id="3024400"/>
    <lineage>
        <taxon>Bacteria</taxon>
        <taxon>Pseudomonadati</taxon>
        <taxon>Pseudomonadota</taxon>
        <taxon>Alphaproteobacteria</taxon>
        <taxon>Kordiimonadales</taxon>
        <taxon>Temperatibacteraceae</taxon>
        <taxon>Gimibacter</taxon>
    </lineage>
</organism>
<keyword evidence="3 5" id="KW-1133">Transmembrane helix</keyword>
<dbReference type="PANTHER" id="PTHR43847">
    <property type="entry name" value="BLL3993 PROTEIN"/>
    <property type="match status" value="1"/>
</dbReference>
<reference evidence="6" key="1">
    <citation type="submission" date="2023-01" db="EMBL/GenBank/DDBJ databases">
        <title>The genome sequence of Kordiimonadaceae bacterium 6D33.</title>
        <authorList>
            <person name="Liu Y."/>
        </authorList>
    </citation>
    <scope>NUCLEOTIDE SEQUENCE</scope>
    <source>
        <strain evidence="6">6D33</strain>
    </source>
</reference>
<feature type="transmembrane region" description="Helical" evidence="5">
    <location>
        <begin position="6"/>
        <end position="24"/>
    </location>
</feature>
<dbReference type="AlphaFoldDB" id="A0AAF0BIK7"/>
<dbReference type="RefSeq" id="WP_289505351.1">
    <property type="nucleotide sequence ID" value="NZ_CP116805.1"/>
</dbReference>
<evidence type="ECO:0000256" key="4">
    <source>
        <dbReference type="ARBA" id="ARBA00023136"/>
    </source>
</evidence>
<dbReference type="InterPro" id="IPR007318">
    <property type="entry name" value="Phopholipid_MeTrfase"/>
</dbReference>